<dbReference type="PROSITE" id="PS51257">
    <property type="entry name" value="PROKAR_LIPOPROTEIN"/>
    <property type="match status" value="1"/>
</dbReference>
<organism evidence="2 3">
    <name type="scientific">Flagellimonas zhangzhouensis</name>
    <dbReference type="NCBI Taxonomy" id="1073328"/>
    <lineage>
        <taxon>Bacteria</taxon>
        <taxon>Pseudomonadati</taxon>
        <taxon>Bacteroidota</taxon>
        <taxon>Flavobacteriia</taxon>
        <taxon>Flavobacteriales</taxon>
        <taxon>Flavobacteriaceae</taxon>
        <taxon>Flagellimonas</taxon>
    </lineage>
</organism>
<dbReference type="STRING" id="1073328.SAMN05216294_1898"/>
<reference evidence="3" key="1">
    <citation type="submission" date="2016-10" db="EMBL/GenBank/DDBJ databases">
        <authorList>
            <person name="Varghese N."/>
            <person name="Submissions S."/>
        </authorList>
    </citation>
    <scope>NUCLEOTIDE SEQUENCE [LARGE SCALE GENOMIC DNA]</scope>
    <source>
        <strain evidence="3">DSM 25030</strain>
    </source>
</reference>
<gene>
    <name evidence="2" type="ORF">SAMN04487892_0550</name>
</gene>
<sequence>MKTLLKNLGIIFGTMLLIVSCSDNNENDNVEKESYQTTLKMTDAPIDNANVEAVFITVSDVKVDGNSIEGFSKTTFDLSALVNGQTKTLGNLDMEAGTYSNLELVLDYDSDMDGNAPGCYVEMADGTKDKIASTSQSINITDSFEVFATNTNEIIIDFDLRKTIKEEQGTLESDFDFVTLSELSAGIRTVNKEATGEISGTVNDSQDTSDKIVVYAYEKGTYNAEVETQGQGESSIRFANAVTSAEVGGINNSYSLNFLAEGEYELIFASYTQDGTEFYFNSQLEVESTTGLDLGAINITSALQLSANVTVTGTASL</sequence>
<dbReference type="InterPro" id="IPR025491">
    <property type="entry name" value="DUF4382"/>
</dbReference>
<proteinExistence type="predicted"/>
<dbReference type="RefSeq" id="WP_067036152.1">
    <property type="nucleotide sequence ID" value="NZ_FNKI01000002.1"/>
</dbReference>
<dbReference type="AlphaFoldDB" id="A0A1H2R9X6"/>
<evidence type="ECO:0000313" key="2">
    <source>
        <dbReference type="EMBL" id="SDW16232.1"/>
    </source>
</evidence>
<name>A0A1H2R9X6_9FLAO</name>
<dbReference type="Proteomes" id="UP000199592">
    <property type="component" value="Unassembled WGS sequence"/>
</dbReference>
<dbReference type="Pfam" id="PF14321">
    <property type="entry name" value="DUF4382"/>
    <property type="match status" value="1"/>
</dbReference>
<dbReference type="EMBL" id="FNMY01000001">
    <property type="protein sequence ID" value="SDW16232.1"/>
    <property type="molecule type" value="Genomic_DNA"/>
</dbReference>
<evidence type="ECO:0000313" key="3">
    <source>
        <dbReference type="Proteomes" id="UP000199592"/>
    </source>
</evidence>
<evidence type="ECO:0000259" key="1">
    <source>
        <dbReference type="Pfam" id="PF14321"/>
    </source>
</evidence>
<keyword evidence="3" id="KW-1185">Reference proteome</keyword>
<accession>A0A1H2R9X6</accession>
<dbReference type="OrthoDB" id="1415350at2"/>
<protein>
    <recommendedName>
        <fullName evidence="1">DUF4382 domain-containing protein</fullName>
    </recommendedName>
</protein>
<feature type="domain" description="DUF4382" evidence="1">
    <location>
        <begin position="38"/>
        <end position="168"/>
    </location>
</feature>